<organism evidence="2 3">
    <name type="scientific">Cymbomonas tetramitiformis</name>
    <dbReference type="NCBI Taxonomy" id="36881"/>
    <lineage>
        <taxon>Eukaryota</taxon>
        <taxon>Viridiplantae</taxon>
        <taxon>Chlorophyta</taxon>
        <taxon>Pyramimonadophyceae</taxon>
        <taxon>Pyramimonadales</taxon>
        <taxon>Pyramimonadaceae</taxon>
        <taxon>Cymbomonas</taxon>
    </lineage>
</organism>
<proteinExistence type="predicted"/>
<gene>
    <name evidence="2" type="ORF">CYMTET_49210</name>
</gene>
<reference evidence="2 3" key="1">
    <citation type="journal article" date="2015" name="Genome Biol. Evol.">
        <title>Comparative Genomics of a Bacterivorous Green Alga Reveals Evolutionary Causalities and Consequences of Phago-Mixotrophic Mode of Nutrition.</title>
        <authorList>
            <person name="Burns J.A."/>
            <person name="Paasch A."/>
            <person name="Narechania A."/>
            <person name="Kim E."/>
        </authorList>
    </citation>
    <scope>NUCLEOTIDE SEQUENCE [LARGE SCALE GENOMIC DNA]</scope>
    <source>
        <strain evidence="2 3">PLY_AMNH</strain>
    </source>
</reference>
<evidence type="ECO:0000256" key="1">
    <source>
        <dbReference type="SAM" id="MobiDB-lite"/>
    </source>
</evidence>
<evidence type="ECO:0000313" key="2">
    <source>
        <dbReference type="EMBL" id="KAK3240983.1"/>
    </source>
</evidence>
<dbReference type="Proteomes" id="UP001190700">
    <property type="component" value="Unassembled WGS sequence"/>
</dbReference>
<accession>A0AAE0EU42</accession>
<protein>
    <submittedName>
        <fullName evidence="2">Uncharacterized protein</fullName>
    </submittedName>
</protein>
<evidence type="ECO:0000313" key="3">
    <source>
        <dbReference type="Proteomes" id="UP001190700"/>
    </source>
</evidence>
<dbReference type="EMBL" id="LGRX02033502">
    <property type="protein sequence ID" value="KAK3240983.1"/>
    <property type="molecule type" value="Genomic_DNA"/>
</dbReference>
<dbReference type="AlphaFoldDB" id="A0AAE0EU42"/>
<comment type="caution">
    <text evidence="2">The sequence shown here is derived from an EMBL/GenBank/DDBJ whole genome shotgun (WGS) entry which is preliminary data.</text>
</comment>
<sequence>MAEKPQNDETSAFAATAIDTEHVKPAADTEDADVDPEWPLKFQDFWGPEYEKEMTTALPDINGLRHDPQDEASIHLDPELTHYWMKMTLSYVIFGFIYIS</sequence>
<keyword evidence="3" id="KW-1185">Reference proteome</keyword>
<feature type="region of interest" description="Disordered" evidence="1">
    <location>
        <begin position="1"/>
        <end position="34"/>
    </location>
</feature>
<name>A0AAE0EU42_9CHLO</name>